<feature type="compositionally biased region" description="Gly residues" evidence="1">
    <location>
        <begin position="8"/>
        <end position="18"/>
    </location>
</feature>
<keyword evidence="3" id="KW-1185">Reference proteome</keyword>
<organism evidence="2 3">
    <name type="scientific">Chelonoidis abingdonii</name>
    <name type="common">Abingdon island giant tortoise</name>
    <name type="synonym">Testudo abingdonii</name>
    <dbReference type="NCBI Taxonomy" id="106734"/>
    <lineage>
        <taxon>Eukaryota</taxon>
        <taxon>Metazoa</taxon>
        <taxon>Chordata</taxon>
        <taxon>Craniata</taxon>
        <taxon>Vertebrata</taxon>
        <taxon>Euteleostomi</taxon>
        <taxon>Archelosauria</taxon>
        <taxon>Testudinata</taxon>
        <taxon>Testudines</taxon>
        <taxon>Cryptodira</taxon>
        <taxon>Durocryptodira</taxon>
        <taxon>Testudinoidea</taxon>
        <taxon>Testudinidae</taxon>
        <taxon>Chelonoidis</taxon>
    </lineage>
</organism>
<evidence type="ECO:0000313" key="2">
    <source>
        <dbReference type="Ensembl" id="ENSCABP00000005589.1"/>
    </source>
</evidence>
<feature type="region of interest" description="Disordered" evidence="1">
    <location>
        <begin position="1"/>
        <end position="76"/>
    </location>
</feature>
<evidence type="ECO:0000313" key="3">
    <source>
        <dbReference type="Proteomes" id="UP000694404"/>
    </source>
</evidence>
<evidence type="ECO:0000256" key="1">
    <source>
        <dbReference type="SAM" id="MobiDB-lite"/>
    </source>
</evidence>
<protein>
    <submittedName>
        <fullName evidence="2">Uncharacterized protein</fullName>
    </submittedName>
</protein>
<dbReference type="Proteomes" id="UP000694404">
    <property type="component" value="Unplaced"/>
</dbReference>
<feature type="compositionally biased region" description="Polar residues" evidence="1">
    <location>
        <begin position="30"/>
        <end position="42"/>
    </location>
</feature>
<proteinExistence type="predicted"/>
<dbReference type="Ensembl" id="ENSCABT00000006078.1">
    <property type="protein sequence ID" value="ENSCABP00000005589.1"/>
    <property type="gene ID" value="ENSCABG00000004213.1"/>
</dbReference>
<name>A0A8C0GDI9_CHEAB</name>
<accession>A0A8C0GDI9</accession>
<dbReference type="GeneTree" id="ENSGT00940000162364"/>
<sequence length="262" mass="28631">MNSAAGAGAWGPGPGPSRGRGLALLGGHWSGSQSDPSDSYTPTHRRLSCQASGGGQGSSWAPRASLPGRQCPASHMGTTRRVVPTGVGRWVLTLPGPWLLPRTESKNVSTPLIELQVLELDLEQQGVMPLQPFAVPEQTERETQLGTAAISVAVMTSIQALERKVEAHTTRWLNLEGRTGTTEKKLIDCERTVVEFGNQLESKWAVLETLIQENNLLQRRLENVENLLRNRNFWILRLPPGTKGLVPQVIMSRLVPRDASKI</sequence>
<reference evidence="2" key="1">
    <citation type="submission" date="2025-08" db="UniProtKB">
        <authorList>
            <consortium name="Ensembl"/>
        </authorList>
    </citation>
    <scope>IDENTIFICATION</scope>
</reference>
<reference evidence="2" key="2">
    <citation type="submission" date="2025-09" db="UniProtKB">
        <authorList>
            <consortium name="Ensembl"/>
        </authorList>
    </citation>
    <scope>IDENTIFICATION</scope>
</reference>
<dbReference type="AlphaFoldDB" id="A0A8C0GDI9"/>